<keyword evidence="2 5" id="KW-0812">Transmembrane</keyword>
<dbReference type="InterPro" id="IPR004776">
    <property type="entry name" value="Mem_transp_PIN-like"/>
</dbReference>
<feature type="transmembrane region" description="Helical" evidence="5">
    <location>
        <begin position="360"/>
        <end position="383"/>
    </location>
</feature>
<evidence type="ECO:0000256" key="4">
    <source>
        <dbReference type="ARBA" id="ARBA00023136"/>
    </source>
</evidence>
<organism evidence="6 7">
    <name type="scientific">Malassezia psittaci</name>
    <dbReference type="NCBI Taxonomy" id="1821823"/>
    <lineage>
        <taxon>Eukaryota</taxon>
        <taxon>Fungi</taxon>
        <taxon>Dikarya</taxon>
        <taxon>Basidiomycota</taxon>
        <taxon>Ustilaginomycotina</taxon>
        <taxon>Malasseziomycetes</taxon>
        <taxon>Malasseziales</taxon>
        <taxon>Malasseziaceae</taxon>
        <taxon>Malassezia</taxon>
    </lineage>
</organism>
<dbReference type="GO" id="GO:0005783">
    <property type="term" value="C:endoplasmic reticulum"/>
    <property type="evidence" value="ECO:0007669"/>
    <property type="project" value="TreeGrafter"/>
</dbReference>
<proteinExistence type="predicted"/>
<dbReference type="Proteomes" id="UP001214628">
    <property type="component" value="Chromosome 1"/>
</dbReference>
<evidence type="ECO:0000256" key="3">
    <source>
        <dbReference type="ARBA" id="ARBA00022989"/>
    </source>
</evidence>
<keyword evidence="4 5" id="KW-0472">Membrane</keyword>
<dbReference type="GO" id="GO:0055085">
    <property type="term" value="P:transmembrane transport"/>
    <property type="evidence" value="ECO:0007669"/>
    <property type="project" value="InterPro"/>
</dbReference>
<dbReference type="AlphaFoldDB" id="A0AAF0F820"/>
<feature type="transmembrane region" description="Helical" evidence="5">
    <location>
        <begin position="274"/>
        <end position="294"/>
    </location>
</feature>
<dbReference type="GO" id="GO:0016020">
    <property type="term" value="C:membrane"/>
    <property type="evidence" value="ECO:0007669"/>
    <property type="project" value="UniProtKB-SubCell"/>
</dbReference>
<evidence type="ECO:0000313" key="6">
    <source>
        <dbReference type="EMBL" id="WFD42114.1"/>
    </source>
</evidence>
<accession>A0AAF0F820</accession>
<evidence type="ECO:0000313" key="7">
    <source>
        <dbReference type="Proteomes" id="UP001214628"/>
    </source>
</evidence>
<dbReference type="EMBL" id="CP118375">
    <property type="protein sequence ID" value="WFD42114.1"/>
    <property type="molecule type" value="Genomic_DNA"/>
</dbReference>
<evidence type="ECO:0000256" key="1">
    <source>
        <dbReference type="ARBA" id="ARBA00004141"/>
    </source>
</evidence>
<dbReference type="PANTHER" id="PTHR31794:SF2">
    <property type="entry name" value="AUXIN EFFLUX TRANSPORTER FAMILY PROTEIN (EUROFUNG)"/>
    <property type="match status" value="1"/>
</dbReference>
<evidence type="ECO:0008006" key="8">
    <source>
        <dbReference type="Google" id="ProtNLM"/>
    </source>
</evidence>
<feature type="transmembrane region" description="Helical" evidence="5">
    <location>
        <begin position="435"/>
        <end position="456"/>
    </location>
</feature>
<comment type="subcellular location">
    <subcellularLocation>
        <location evidence="1">Membrane</location>
        <topology evidence="1">Multi-pass membrane protein</topology>
    </subcellularLocation>
</comment>
<keyword evidence="7" id="KW-1185">Reference proteome</keyword>
<feature type="transmembrane region" description="Helical" evidence="5">
    <location>
        <begin position="59"/>
        <end position="79"/>
    </location>
</feature>
<dbReference type="Pfam" id="PF03547">
    <property type="entry name" value="Mem_trans"/>
    <property type="match status" value="1"/>
</dbReference>
<feature type="transmembrane region" description="Helical" evidence="5">
    <location>
        <begin position="395"/>
        <end position="415"/>
    </location>
</feature>
<dbReference type="PANTHER" id="PTHR31794">
    <property type="entry name" value="AUXIN EFFLUX TRANSPORTER FAMILY PROTEIN (EUROFUNG)"/>
    <property type="match status" value="1"/>
</dbReference>
<evidence type="ECO:0000256" key="5">
    <source>
        <dbReference type="SAM" id="Phobius"/>
    </source>
</evidence>
<reference evidence="6" key="1">
    <citation type="submission" date="2023-02" db="EMBL/GenBank/DDBJ databases">
        <title>Mating type loci evolution in Malassezia.</title>
        <authorList>
            <person name="Coelho M.A."/>
        </authorList>
    </citation>
    <scope>NUCLEOTIDE SEQUENCE</scope>
    <source>
        <strain evidence="6">CBS 14136</strain>
    </source>
</reference>
<sequence>MARREVIHTAATVMALPALSSLTKLVTTTLASILQVAIMCLAGYYLAKRGVLDKKTQTKLNKLNVSILTPALLFSKVAFSLTPERLTELAVVPFGFVIVSVVSALSAYIMSWLLRIPSGQRPFVIACSITPNSNTLPVALIQSLVGTVPELHWVRDGKDNDTPDDMLGRALTYLVLFSTLGTVQRWSISSNLLSRVSCETPPPPRLERSRTGLTDDVTDYLIDDRHRDQLANRSQVTVEAYRDDPNEQQTDFAPETESFVRKVSRGVRKVIRTVLDFMTIPLWAAVASFVVAMIPSLQRFILSLTPLVGALQQAGGCSIPLTILVLGAYFSGDAANPSSHESENVESQSPSTPDYSWKTITAASTARMILTPLILIPMLAYLCIVSRSKVVDDPIFIACACLVIGSPPALTLAQITSQRGDPNSNIEYLISGTIFVSYTILTAPTTVALVMTALAIDEVQERYILQRGLSWITA</sequence>
<gene>
    <name evidence="6" type="ORF">MPSI1_000752</name>
</gene>
<feature type="transmembrane region" description="Helical" evidence="5">
    <location>
        <begin position="91"/>
        <end position="114"/>
    </location>
</feature>
<evidence type="ECO:0000256" key="2">
    <source>
        <dbReference type="ARBA" id="ARBA00022692"/>
    </source>
</evidence>
<keyword evidence="3 5" id="KW-1133">Transmembrane helix</keyword>
<protein>
    <recommendedName>
        <fullName evidence="8">Auxin efflux carrier</fullName>
    </recommendedName>
</protein>
<feature type="transmembrane region" description="Helical" evidence="5">
    <location>
        <begin position="30"/>
        <end position="47"/>
    </location>
</feature>
<name>A0AAF0F820_9BASI</name>